<dbReference type="Proteomes" id="UP000053392">
    <property type="component" value="Unassembled WGS sequence"/>
</dbReference>
<dbReference type="OrthoDB" id="415696at2759"/>
<dbReference type="GO" id="GO:0051537">
    <property type="term" value="F:2 iron, 2 sulfur cluster binding"/>
    <property type="evidence" value="ECO:0007669"/>
    <property type="project" value="TreeGrafter"/>
</dbReference>
<accession>A0A0D0V7B6</accession>
<dbReference type="InterPro" id="IPR002109">
    <property type="entry name" value="Glutaredoxin"/>
</dbReference>
<dbReference type="GO" id="GO:0015036">
    <property type="term" value="F:disulfide oxidoreductase activity"/>
    <property type="evidence" value="ECO:0007669"/>
    <property type="project" value="UniProtKB-ARBA"/>
</dbReference>
<evidence type="ECO:0000256" key="3">
    <source>
        <dbReference type="ARBA" id="ARBA00023014"/>
    </source>
</evidence>
<evidence type="ECO:0000256" key="4">
    <source>
        <dbReference type="SAM" id="MobiDB-lite"/>
    </source>
</evidence>
<organism evidence="6 7">
    <name type="scientific">Cryptococcus deuterogattii Ram5</name>
    <dbReference type="NCBI Taxonomy" id="1296110"/>
    <lineage>
        <taxon>Eukaryota</taxon>
        <taxon>Fungi</taxon>
        <taxon>Dikarya</taxon>
        <taxon>Basidiomycota</taxon>
        <taxon>Agaricomycotina</taxon>
        <taxon>Tremellomycetes</taxon>
        <taxon>Tremellales</taxon>
        <taxon>Cryptococcaceae</taxon>
        <taxon>Cryptococcus</taxon>
        <taxon>Cryptococcus gattii species complex</taxon>
    </lineage>
</organism>
<dbReference type="FunFam" id="3.40.30.10:FF:000012">
    <property type="entry name" value="Monothiol glutaredoxin"/>
    <property type="match status" value="1"/>
</dbReference>
<dbReference type="AlphaFoldDB" id="A0A0D0V7B6"/>
<dbReference type="Pfam" id="PF00462">
    <property type="entry name" value="Glutaredoxin"/>
    <property type="match status" value="1"/>
</dbReference>
<feature type="compositionally biased region" description="Low complexity" evidence="4">
    <location>
        <begin position="278"/>
        <end position="297"/>
    </location>
</feature>
<protein>
    <submittedName>
        <fullName evidence="6">Grx4 family monothiol glutaredoxin</fullName>
    </submittedName>
</protein>
<dbReference type="InterPro" id="IPR036249">
    <property type="entry name" value="Thioredoxin-like_sf"/>
</dbReference>
<reference evidence="6 7" key="1">
    <citation type="submission" date="2015-01" db="EMBL/GenBank/DDBJ databases">
        <title>The Genome Sequence of Cryptococcus gattii Ram5.</title>
        <authorList>
            <consortium name="The Broad Institute Genomics Platform"/>
            <person name="Cuomo C."/>
            <person name="Litvintseva A."/>
            <person name="Chen Y."/>
            <person name="Heitman J."/>
            <person name="Sun S."/>
            <person name="Springer D."/>
            <person name="Dromer F."/>
            <person name="Young S."/>
            <person name="Zeng Q."/>
            <person name="Gargeya S."/>
            <person name="Abouelleil A."/>
            <person name="Alvarado L."/>
            <person name="Chapman S.B."/>
            <person name="Gainer-Dewar J."/>
            <person name="Goldberg J."/>
            <person name="Griggs A."/>
            <person name="Gujja S."/>
            <person name="Hansen M."/>
            <person name="Howarth C."/>
            <person name="Imamovic A."/>
            <person name="Larimer J."/>
            <person name="Murphy C."/>
            <person name="Naylor J."/>
            <person name="Pearson M."/>
            <person name="Priest M."/>
            <person name="Roberts A."/>
            <person name="Saif S."/>
            <person name="Shea T."/>
            <person name="Sykes S."/>
            <person name="Wortman J."/>
            <person name="Nusbaum C."/>
            <person name="Birren B."/>
        </authorList>
    </citation>
    <scope>NUCLEOTIDE SEQUENCE [LARGE SCALE GENOMIC DNA]</scope>
    <source>
        <strain evidence="6 7">Ram5</strain>
    </source>
</reference>
<gene>
    <name evidence="6" type="ORF">I313_00133</name>
</gene>
<evidence type="ECO:0000256" key="2">
    <source>
        <dbReference type="ARBA" id="ARBA00023004"/>
    </source>
</evidence>
<feature type="compositionally biased region" description="Low complexity" evidence="4">
    <location>
        <begin position="13"/>
        <end position="24"/>
    </location>
</feature>
<dbReference type="GO" id="GO:0005634">
    <property type="term" value="C:nucleus"/>
    <property type="evidence" value="ECO:0007669"/>
    <property type="project" value="TreeGrafter"/>
</dbReference>
<keyword evidence="7" id="KW-1185">Reference proteome</keyword>
<dbReference type="EMBL" id="KN847896">
    <property type="protein sequence ID" value="KIR43291.1"/>
    <property type="molecule type" value="Genomic_DNA"/>
</dbReference>
<dbReference type="SUPFAM" id="SSF52833">
    <property type="entry name" value="Thioredoxin-like"/>
    <property type="match status" value="1"/>
</dbReference>
<dbReference type="CDD" id="cd03028">
    <property type="entry name" value="GRX_PICOT_like"/>
    <property type="match status" value="1"/>
</dbReference>
<feature type="region of interest" description="Disordered" evidence="4">
    <location>
        <begin position="278"/>
        <end position="298"/>
    </location>
</feature>
<dbReference type="GO" id="GO:0006879">
    <property type="term" value="P:intracellular iron ion homeostasis"/>
    <property type="evidence" value="ECO:0007669"/>
    <property type="project" value="TreeGrafter"/>
</dbReference>
<dbReference type="InterPro" id="IPR004480">
    <property type="entry name" value="Monothiol_GRX-rel"/>
</dbReference>
<feature type="compositionally biased region" description="Pro residues" evidence="4">
    <location>
        <begin position="1"/>
        <end position="12"/>
    </location>
</feature>
<name>A0A0D0V7B6_9TREE</name>
<evidence type="ECO:0000313" key="7">
    <source>
        <dbReference type="Proteomes" id="UP000053392"/>
    </source>
</evidence>
<keyword evidence="1" id="KW-0479">Metal-binding</keyword>
<feature type="region of interest" description="Disordered" evidence="4">
    <location>
        <begin position="1"/>
        <end position="56"/>
    </location>
</feature>
<dbReference type="HOGENOM" id="CLU_674415_0_0_1"/>
<dbReference type="InterPro" id="IPR033658">
    <property type="entry name" value="GRX_PICOT-like"/>
</dbReference>
<evidence type="ECO:0000259" key="5">
    <source>
        <dbReference type="Pfam" id="PF00462"/>
    </source>
</evidence>
<proteinExistence type="predicted"/>
<evidence type="ECO:0000313" key="6">
    <source>
        <dbReference type="EMBL" id="KIR43291.1"/>
    </source>
</evidence>
<sequence length="409" mass="44031">MNSTPTPTPPQPDADNPNPNGANRANDRQPLAAHSSGYAGKSPFPAPPSRFTPRTPSQLLLISPTNTDVSAIARPSYLLRTPPSSTISLPSLDPASSNDRLVMINHINRMKSLGSHSNSLANVKIPLSSRSASISLSLSSRGLATPTSSSIIRNKPNMPSPLDKLDYLYNIPPSPPISADADPGQLLVMSQMPNPDVDSPIGSPFVNLNLQTSSSSKRKPGVGVVIFDSPPRRRASVNSHGPRRGSTLAIEWGHTLLARHSGADASLLHSLLTQHASPSAPLSTSSAQTQAPAAAQRPRTEADIVARCHELMNKHKVVLFMKGNPTAPKCGFSRQTVGLLREQGVEFAWFDIFSDEDVRQGLKKVNDWPTFPQIIVNGELVGGLDILREMIENGEWQELMDSIEEGKTE</sequence>
<dbReference type="GO" id="GO:0046872">
    <property type="term" value="F:metal ion binding"/>
    <property type="evidence" value="ECO:0007669"/>
    <property type="project" value="UniProtKB-KW"/>
</dbReference>
<keyword evidence="3" id="KW-0411">Iron-sulfur</keyword>
<dbReference type="PROSITE" id="PS51354">
    <property type="entry name" value="GLUTAREDOXIN_2"/>
    <property type="match status" value="1"/>
</dbReference>
<dbReference type="PANTHER" id="PTHR10293">
    <property type="entry name" value="GLUTAREDOXIN FAMILY MEMBER"/>
    <property type="match status" value="1"/>
</dbReference>
<dbReference type="GO" id="GO:0005829">
    <property type="term" value="C:cytosol"/>
    <property type="evidence" value="ECO:0007669"/>
    <property type="project" value="TreeGrafter"/>
</dbReference>
<evidence type="ECO:0000256" key="1">
    <source>
        <dbReference type="ARBA" id="ARBA00022723"/>
    </source>
</evidence>
<dbReference type="PANTHER" id="PTHR10293:SF73">
    <property type="entry name" value="GLUTAREDOXIN-3"/>
    <property type="match status" value="1"/>
</dbReference>
<feature type="domain" description="Glutaredoxin" evidence="5">
    <location>
        <begin position="317"/>
        <end position="381"/>
    </location>
</feature>
<dbReference type="Gene3D" id="3.40.30.10">
    <property type="entry name" value="Glutaredoxin"/>
    <property type="match status" value="1"/>
</dbReference>
<keyword evidence="2" id="KW-0408">Iron</keyword>